<sequence length="397" mass="46013">MKYSLLILLFMSPLAMAIFSPAAYVTDSGIEITPVIATSIQYDDNVTNENESNNQISSMLLELEPSIFVKATHGNNYFYGDYILTKGNYFNSSEDNYLDHRFDLISELNINHRNRLNLAYEFDRLHEARGTGISEGISSTTDGFDEPIEYSAHYFHANYAYGSEGAKGQIVGSVGYYDRSYENFREVTRFRDYDENHYGAAFYYRMTSSTRLFMDIQQENRRYQTTAPQQPSLDNDVTYYYMGAEWDISGKTSGIAKFGLQDKRFRDGNRSDFRGNSWDIKLSWSPRRYSTLSLSTLQQAKDPDQAGDYIKETAYAIGWQHFWRERFYTDLSYTNSDESYTGINRKDTTNTWQISANYDMRRWLTFSLGWDYTDRTSSQPGIDSNKQVWSLTATFGL</sequence>
<feature type="chain" id="PRO_5046486559" evidence="1">
    <location>
        <begin position="18"/>
        <end position="397"/>
    </location>
</feature>
<dbReference type="RefSeq" id="WP_255391813.1">
    <property type="nucleotide sequence ID" value="NZ_CP101509.1"/>
</dbReference>
<dbReference type="InterPro" id="IPR023614">
    <property type="entry name" value="Porin_dom_sf"/>
</dbReference>
<proteinExistence type="predicted"/>
<dbReference type="InterPro" id="IPR018759">
    <property type="entry name" value="BBP2_2"/>
</dbReference>
<accession>A0ABY5GM92</accession>
<dbReference type="EMBL" id="CP101509">
    <property type="protein sequence ID" value="UTV30454.1"/>
    <property type="molecule type" value="Genomic_DNA"/>
</dbReference>
<protein>
    <submittedName>
        <fullName evidence="2">Outer membrane beta-barrel protein</fullName>
    </submittedName>
</protein>
<reference evidence="2" key="1">
    <citation type="submission" date="2022-07" db="EMBL/GenBank/DDBJ databases">
        <title>Genome sequencing of Photobacterium atrarenae GJH2-4.</title>
        <authorList>
            <person name="Park S.-J."/>
        </authorList>
    </citation>
    <scope>NUCLEOTIDE SEQUENCE</scope>
    <source>
        <strain evidence="2">GJH2-4</strain>
    </source>
</reference>
<dbReference type="Pfam" id="PF10082">
    <property type="entry name" value="BBP2_2"/>
    <property type="match status" value="1"/>
</dbReference>
<name>A0ABY5GM92_9GAMM</name>
<keyword evidence="3" id="KW-1185">Reference proteome</keyword>
<feature type="signal peptide" evidence="1">
    <location>
        <begin position="1"/>
        <end position="17"/>
    </location>
</feature>
<dbReference type="Gene3D" id="2.40.160.10">
    <property type="entry name" value="Porin"/>
    <property type="match status" value="1"/>
</dbReference>
<evidence type="ECO:0000256" key="1">
    <source>
        <dbReference type="SAM" id="SignalP"/>
    </source>
</evidence>
<gene>
    <name evidence="2" type="ORF">NNL38_17920</name>
</gene>
<organism evidence="2 3">
    <name type="scientific">Photobacterium atrarenae</name>
    <dbReference type="NCBI Taxonomy" id="865757"/>
    <lineage>
        <taxon>Bacteria</taxon>
        <taxon>Pseudomonadati</taxon>
        <taxon>Pseudomonadota</taxon>
        <taxon>Gammaproteobacteria</taxon>
        <taxon>Vibrionales</taxon>
        <taxon>Vibrionaceae</taxon>
        <taxon>Photobacterium</taxon>
    </lineage>
</organism>
<evidence type="ECO:0000313" key="3">
    <source>
        <dbReference type="Proteomes" id="UP001057998"/>
    </source>
</evidence>
<keyword evidence="1" id="KW-0732">Signal</keyword>
<evidence type="ECO:0000313" key="2">
    <source>
        <dbReference type="EMBL" id="UTV30454.1"/>
    </source>
</evidence>
<dbReference type="Proteomes" id="UP001057998">
    <property type="component" value="Chromosome 2"/>
</dbReference>